<keyword evidence="4" id="KW-1185">Reference proteome</keyword>
<gene>
    <name evidence="3" type="ORF">Taro_036078</name>
</gene>
<dbReference type="EMBL" id="NMUH01003007">
    <property type="protein sequence ID" value="MQM03297.1"/>
    <property type="molecule type" value="Genomic_DNA"/>
</dbReference>
<feature type="chain" id="PRO_5032403349" evidence="2">
    <location>
        <begin position="26"/>
        <end position="208"/>
    </location>
</feature>
<sequence length="208" mass="21743">MVSKALVVLGFLLVAVVLISSEVAARELAENAEKTLSMTPSNMEAATPTPDVAILAAAIPDMVIPDAVIPDAVIPDAATRDVAADTDAAVAAIMAVASAAATRGRCPTSRPSPTTSLRRNSLLTSLTPNTVAWLSPLLTAPLLSQSRQRPLFVANSGLSWTTPNPVGSRPPPPPSSSRRGPPIFANLAVGFPNLCHPPRRRRPRRLAL</sequence>
<feature type="region of interest" description="Disordered" evidence="1">
    <location>
        <begin position="156"/>
        <end position="182"/>
    </location>
</feature>
<feature type="signal peptide" evidence="2">
    <location>
        <begin position="1"/>
        <end position="25"/>
    </location>
</feature>
<name>A0A843W7G2_COLES</name>
<feature type="compositionally biased region" description="Polar residues" evidence="1">
    <location>
        <begin position="156"/>
        <end position="165"/>
    </location>
</feature>
<organism evidence="3 4">
    <name type="scientific">Colocasia esculenta</name>
    <name type="common">Wild taro</name>
    <name type="synonym">Arum esculentum</name>
    <dbReference type="NCBI Taxonomy" id="4460"/>
    <lineage>
        <taxon>Eukaryota</taxon>
        <taxon>Viridiplantae</taxon>
        <taxon>Streptophyta</taxon>
        <taxon>Embryophyta</taxon>
        <taxon>Tracheophyta</taxon>
        <taxon>Spermatophyta</taxon>
        <taxon>Magnoliopsida</taxon>
        <taxon>Liliopsida</taxon>
        <taxon>Araceae</taxon>
        <taxon>Aroideae</taxon>
        <taxon>Colocasieae</taxon>
        <taxon>Colocasia</taxon>
    </lineage>
</organism>
<comment type="caution">
    <text evidence="3">The sequence shown here is derived from an EMBL/GenBank/DDBJ whole genome shotgun (WGS) entry which is preliminary data.</text>
</comment>
<evidence type="ECO:0000256" key="1">
    <source>
        <dbReference type="SAM" id="MobiDB-lite"/>
    </source>
</evidence>
<evidence type="ECO:0000313" key="4">
    <source>
        <dbReference type="Proteomes" id="UP000652761"/>
    </source>
</evidence>
<evidence type="ECO:0000256" key="2">
    <source>
        <dbReference type="SAM" id="SignalP"/>
    </source>
</evidence>
<proteinExistence type="predicted"/>
<accession>A0A843W7G2</accession>
<dbReference type="AlphaFoldDB" id="A0A843W7G2"/>
<reference evidence="3" key="1">
    <citation type="submission" date="2017-07" db="EMBL/GenBank/DDBJ databases">
        <title>Taro Niue Genome Assembly and Annotation.</title>
        <authorList>
            <person name="Atibalentja N."/>
            <person name="Keating K."/>
            <person name="Fields C.J."/>
        </authorList>
    </citation>
    <scope>NUCLEOTIDE SEQUENCE</scope>
    <source>
        <strain evidence="3">Niue_2</strain>
        <tissue evidence="3">Leaf</tissue>
    </source>
</reference>
<dbReference type="Proteomes" id="UP000652761">
    <property type="component" value="Unassembled WGS sequence"/>
</dbReference>
<protein>
    <submittedName>
        <fullName evidence="3">Uncharacterized protein</fullName>
    </submittedName>
</protein>
<evidence type="ECO:0000313" key="3">
    <source>
        <dbReference type="EMBL" id="MQM03297.1"/>
    </source>
</evidence>
<keyword evidence="2" id="KW-0732">Signal</keyword>